<dbReference type="STRING" id="1237085.Ngar_c17030"/>
<evidence type="ECO:0000313" key="2">
    <source>
        <dbReference type="Proteomes" id="UP000008037"/>
    </source>
</evidence>
<evidence type="ECO:0000313" key="1">
    <source>
        <dbReference type="EMBL" id="AFU58636.1"/>
    </source>
</evidence>
<dbReference type="InParanoid" id="K0IBI3"/>
<proteinExistence type="predicted"/>
<dbReference type="AlphaFoldDB" id="K0IBI3"/>
<name>K0IBI3_NITGG</name>
<sequence length="202" mass="22762">MMLIEPAAEIEELKHHWQKIQELKRSILDKSDIQEISGKAYVKRSGWRKLQSAFAISDRIVSKEREDQDDGHFLWRVEVEAYHVRTGRSAMGIGTCSTKERKFAHPDHDILATAHTRAKNRAISDLIGLGELSFEEIDANPEPVASQHQPPAAPAPTIKKEEMCSCGHSRPLHISDGKALYCMQCVREGKEDVKCNLPIVGR</sequence>
<dbReference type="PANTHER" id="PTHR37731:SF1">
    <property type="entry name" value="PEPTIDE TRANSPORTER FAMILY PROTEIN"/>
    <property type="match status" value="1"/>
</dbReference>
<reference evidence="1 2" key="1">
    <citation type="journal article" date="2012" name="Environ. Microbiol.">
        <title>The genome of the ammonia-oxidizing Candidatus Nitrososphaera gargensis: insights into metabolic versatility and environmental adaptations.</title>
        <authorList>
            <person name="Spang A."/>
            <person name="Poehlein A."/>
            <person name="Offre P."/>
            <person name="Zumbragel S."/>
            <person name="Haider S."/>
            <person name="Rychlik N."/>
            <person name="Nowka B."/>
            <person name="Schmeisser C."/>
            <person name="Lebedeva E.V."/>
            <person name="Rattei T."/>
            <person name="Bohm C."/>
            <person name="Schmid M."/>
            <person name="Galushko A."/>
            <person name="Hatzenpichler R."/>
            <person name="Weinmaier T."/>
            <person name="Daniel R."/>
            <person name="Schleper C."/>
            <person name="Spieck E."/>
            <person name="Streit W."/>
            <person name="Wagner M."/>
        </authorList>
    </citation>
    <scope>NUCLEOTIDE SEQUENCE [LARGE SCALE GENOMIC DNA]</scope>
    <source>
        <strain evidence="2">Ga9.2</strain>
    </source>
</reference>
<accession>K0IBI3</accession>
<dbReference type="KEGG" id="nga:Ngar_c17030"/>
<gene>
    <name evidence="1" type="ordered locus">Ngar_c17030</name>
</gene>
<protein>
    <submittedName>
        <fullName evidence="1">Uncharacterized protein</fullName>
    </submittedName>
</protein>
<dbReference type="Proteomes" id="UP000008037">
    <property type="component" value="Chromosome"/>
</dbReference>
<organism evidence="1 2">
    <name type="scientific">Nitrososphaera gargensis (strain Ga9.2)</name>
    <dbReference type="NCBI Taxonomy" id="1237085"/>
    <lineage>
        <taxon>Archaea</taxon>
        <taxon>Nitrososphaerota</taxon>
        <taxon>Nitrososphaeria</taxon>
        <taxon>Nitrososphaerales</taxon>
        <taxon>Nitrososphaeraceae</taxon>
        <taxon>Nitrososphaera</taxon>
    </lineage>
</organism>
<dbReference type="HOGENOM" id="CLU_1352148_0_0_2"/>
<dbReference type="PANTHER" id="PTHR37731">
    <property type="entry name" value="PEPTIDE TRANSPORTER FAMILY PROTEIN"/>
    <property type="match status" value="1"/>
</dbReference>
<dbReference type="BioCyc" id="CNIT1237085:G1324-1701-MONOMER"/>
<dbReference type="EMBL" id="CP002408">
    <property type="protein sequence ID" value="AFU58636.1"/>
    <property type="molecule type" value="Genomic_DNA"/>
</dbReference>
<keyword evidence="2" id="KW-1185">Reference proteome</keyword>